<name>A0A268F230_9BACL</name>
<dbReference type="SUPFAM" id="SSF55469">
    <property type="entry name" value="FMN-dependent nitroreductase-like"/>
    <property type="match status" value="2"/>
</dbReference>
<dbReference type="Proteomes" id="UP000215596">
    <property type="component" value="Unassembled WGS sequence"/>
</dbReference>
<protein>
    <recommendedName>
        <fullName evidence="3">Twin-arginine translocation signal domain-containing protein</fullName>
    </recommendedName>
</protein>
<accession>A0A268F230</accession>
<reference evidence="1 2" key="1">
    <citation type="submission" date="2017-07" db="EMBL/GenBank/DDBJ databases">
        <title>Isolation and whole genome analysis of endospore-forming bacteria from heroin.</title>
        <authorList>
            <person name="Kalinowski J."/>
            <person name="Ahrens B."/>
            <person name="Al-Dilaimi A."/>
            <person name="Winkler A."/>
            <person name="Wibberg D."/>
            <person name="Schleenbecker U."/>
            <person name="Ruckert C."/>
            <person name="Wolfel R."/>
            <person name="Grass G."/>
        </authorList>
    </citation>
    <scope>NUCLEOTIDE SEQUENCE [LARGE SCALE GENOMIC DNA]</scope>
    <source>
        <strain evidence="1 2">7537-G1</strain>
    </source>
</reference>
<dbReference type="InterPro" id="IPR019546">
    <property type="entry name" value="TAT_signal_bac_arc"/>
</dbReference>
<proteinExistence type="predicted"/>
<sequence>MEPTKSDQPHKNMSRRNFLKASGAALVLLAGGGLYRAVDQGVFSTARGPAYVPWNVDVAFEPDLAEKDPVKLVQYAILAANAHNTQPWLFRVQDNRIDLFADLSRNIGAMDPFYREMNISLGCAIENLCLAAKAFGYEPKVQLHEGEFDRIKVADITLSDRIPEVSPLVRMMTKRHTHRGAYDTKQPIPEQLLRDMSLLSRDNPNADLVWHADDQSKKHVGALIIQATEAIIQDSVQAHDSHRWYRHTREDIHRFKDGTTLDATGNPAFIRALGKLLPISEASSNDYWLSMTKDTHIPTAAAFGSIVVSARSRTQLLEAGRLWQRVHLWATSKGLALHPLNQANERQDREQQLGLEPVFGSALQRLAGRGEHVFLFRIGYAREQAIPSPRRAAEEVQLQ</sequence>
<dbReference type="NCBIfam" id="NF047509">
    <property type="entry name" value="Rv3131_FMN_oxido"/>
    <property type="match status" value="1"/>
</dbReference>
<dbReference type="RefSeq" id="WP_095263722.1">
    <property type="nucleotide sequence ID" value="NZ_NPBY01000012.1"/>
</dbReference>
<dbReference type="InterPro" id="IPR000415">
    <property type="entry name" value="Nitroreductase-like"/>
</dbReference>
<gene>
    <name evidence="1" type="ORF">CHH67_04145</name>
</gene>
<organism evidence="1 2">
    <name type="scientific">Paenibacillus campinasensis</name>
    <dbReference type="NCBI Taxonomy" id="66347"/>
    <lineage>
        <taxon>Bacteria</taxon>
        <taxon>Bacillati</taxon>
        <taxon>Bacillota</taxon>
        <taxon>Bacilli</taxon>
        <taxon>Bacillales</taxon>
        <taxon>Paenibacillaceae</taxon>
        <taxon>Paenibacillus</taxon>
    </lineage>
</organism>
<dbReference type="AlphaFoldDB" id="A0A268F230"/>
<dbReference type="OrthoDB" id="5149792at2"/>
<evidence type="ECO:0000313" key="2">
    <source>
        <dbReference type="Proteomes" id="UP000215596"/>
    </source>
</evidence>
<dbReference type="GO" id="GO:0016491">
    <property type="term" value="F:oxidoreductase activity"/>
    <property type="evidence" value="ECO:0007669"/>
    <property type="project" value="InterPro"/>
</dbReference>
<dbReference type="PROSITE" id="PS51318">
    <property type="entry name" value="TAT"/>
    <property type="match status" value="1"/>
</dbReference>
<evidence type="ECO:0000313" key="1">
    <source>
        <dbReference type="EMBL" id="PAD79403.1"/>
    </source>
</evidence>
<evidence type="ECO:0008006" key="3">
    <source>
        <dbReference type="Google" id="ProtNLM"/>
    </source>
</evidence>
<dbReference type="EMBL" id="NPBY01000012">
    <property type="protein sequence ID" value="PAD79403.1"/>
    <property type="molecule type" value="Genomic_DNA"/>
</dbReference>
<dbReference type="InterPro" id="IPR006311">
    <property type="entry name" value="TAT_signal"/>
</dbReference>
<dbReference type="NCBIfam" id="TIGR01409">
    <property type="entry name" value="TAT_signal_seq"/>
    <property type="match status" value="1"/>
</dbReference>
<comment type="caution">
    <text evidence="1">The sequence shown here is derived from an EMBL/GenBank/DDBJ whole genome shotgun (WGS) entry which is preliminary data.</text>
</comment>
<dbReference type="Gene3D" id="3.40.109.10">
    <property type="entry name" value="NADH Oxidase"/>
    <property type="match status" value="1"/>
</dbReference>